<organism evidence="2 3">
    <name type="scientific">Algoriphagus pacificus</name>
    <dbReference type="NCBI Taxonomy" id="2811234"/>
    <lineage>
        <taxon>Bacteria</taxon>
        <taxon>Pseudomonadati</taxon>
        <taxon>Bacteroidota</taxon>
        <taxon>Cytophagia</taxon>
        <taxon>Cytophagales</taxon>
        <taxon>Cyclobacteriaceae</taxon>
        <taxon>Algoriphagus</taxon>
    </lineage>
</organism>
<name>A0ABS3CDD6_9BACT</name>
<evidence type="ECO:0000313" key="3">
    <source>
        <dbReference type="Proteomes" id="UP000664480"/>
    </source>
</evidence>
<dbReference type="Proteomes" id="UP000664480">
    <property type="component" value="Unassembled WGS sequence"/>
</dbReference>
<reference evidence="2 3" key="1">
    <citation type="submission" date="2021-03" db="EMBL/GenBank/DDBJ databases">
        <title>novel species isolated from a fishpond in China.</title>
        <authorList>
            <person name="Lu H."/>
            <person name="Cai Z."/>
        </authorList>
    </citation>
    <scope>NUCLEOTIDE SEQUENCE [LARGE SCALE GENOMIC DNA]</scope>
    <source>
        <strain evidence="2 3">YJ13C</strain>
    </source>
</reference>
<dbReference type="SUPFAM" id="SSF55729">
    <property type="entry name" value="Acyl-CoA N-acyltransferases (Nat)"/>
    <property type="match status" value="1"/>
</dbReference>
<proteinExistence type="predicted"/>
<dbReference type="CDD" id="cd04301">
    <property type="entry name" value="NAT_SF"/>
    <property type="match status" value="1"/>
</dbReference>
<comment type="caution">
    <text evidence="2">The sequence shown here is derived from an EMBL/GenBank/DDBJ whole genome shotgun (WGS) entry which is preliminary data.</text>
</comment>
<protein>
    <submittedName>
        <fullName evidence="2">GNAT family N-acetyltransferase</fullName>
    </submittedName>
</protein>
<feature type="domain" description="N-acetyltransferase" evidence="1">
    <location>
        <begin position="4"/>
        <end position="147"/>
    </location>
</feature>
<sequence>MKLIPIRNSKTENTDFFSFPDCLPIIEVMEDYYKKIGYNFPWVGYFALEENETPVGTGGFKGVPVNNKIEIAYSTFKEYEGKGIGTSICKELVAIAQNHDPSVIISARTLPVDSPSCSILRKNGFINQGIILDPEDGEVFEWIFKASI</sequence>
<dbReference type="InterPro" id="IPR000182">
    <property type="entry name" value="GNAT_dom"/>
</dbReference>
<dbReference type="PROSITE" id="PS51186">
    <property type="entry name" value="GNAT"/>
    <property type="match status" value="1"/>
</dbReference>
<dbReference type="RefSeq" id="WP_206585750.1">
    <property type="nucleotide sequence ID" value="NZ_JAFKCU010000001.1"/>
</dbReference>
<dbReference type="EMBL" id="JAFKCU010000001">
    <property type="protein sequence ID" value="MBN7815121.1"/>
    <property type="molecule type" value="Genomic_DNA"/>
</dbReference>
<gene>
    <name evidence="2" type="ORF">J0A69_06770</name>
</gene>
<evidence type="ECO:0000313" key="2">
    <source>
        <dbReference type="EMBL" id="MBN7815121.1"/>
    </source>
</evidence>
<dbReference type="Pfam" id="PF13302">
    <property type="entry name" value="Acetyltransf_3"/>
    <property type="match status" value="1"/>
</dbReference>
<dbReference type="Gene3D" id="3.40.630.30">
    <property type="match status" value="1"/>
</dbReference>
<dbReference type="InterPro" id="IPR016181">
    <property type="entry name" value="Acyl_CoA_acyltransferase"/>
</dbReference>
<keyword evidence="3" id="KW-1185">Reference proteome</keyword>
<accession>A0ABS3CDD6</accession>
<evidence type="ECO:0000259" key="1">
    <source>
        <dbReference type="PROSITE" id="PS51186"/>
    </source>
</evidence>